<sequence length="664" mass="67207">QWMRDGVDIAGATGSTYTLGDADVGRAISVKVSYTDGNGTAEGPLTSAATAAVANVNDAPAGVPAITGTVTENETLTADTSGISDADGLGAFSYQWMRDGVDIAGATGSTYTLGDADVGRAISVKVSYTDGNGTAEGPLTSAATAAVANVNDAPAGVPAITGTVTENETLTADTSGISDADGLGAFSYQWMRDGVDIAGATGSTYTLGDADVGRAISVKVSYTDGNGTAEGPLTSAATAAVANVNDAPAGVPAITGTVTENETLTADTSGISDNDGLGAFSYQWMRDGVDIGGATGSTYTLGDADVGRAISVKVSYTDGNGTAEGPLTSAATAAVANINDAPVITSNGGGSSATVNVLENQDFVTTLTSTDVDGGIPTYQIAGGVDAALFKIDAASGVLRFVLPPDYENHGDGNSDGIYEVQVLVSDGSGGLTRQQILVVVTDMIGETVVGASSAPTTTTPESIEIDDVEAPGTPIDDEPVLNEIQVETLQKGSGKLVSAQKLDGSGSNEATPPVFSNEAMAPEFPELSIFDTGPLSLPDPILLPAETAPREVRLELADLNEAALWKTLDQVMTDVEERETILDLEVRQLTLSGGFALSAGLVAWALRGGAIAASLATAMPTLGFFNPALIVVARRNMNDATGGAADRVDRMFEPSNKSSELGR</sequence>
<dbReference type="Proteomes" id="UP000219465">
    <property type="component" value="Unassembled WGS sequence"/>
</dbReference>
<dbReference type="GO" id="GO:0005509">
    <property type="term" value="F:calcium ion binding"/>
    <property type="evidence" value="ECO:0007669"/>
    <property type="project" value="InterPro"/>
</dbReference>
<organism evidence="2 3">
    <name type="scientific">Hoeflea halophila</name>
    <dbReference type="NCBI Taxonomy" id="714899"/>
    <lineage>
        <taxon>Bacteria</taxon>
        <taxon>Pseudomonadati</taxon>
        <taxon>Pseudomonadota</taxon>
        <taxon>Alphaproteobacteria</taxon>
        <taxon>Hyphomicrobiales</taxon>
        <taxon>Rhizobiaceae</taxon>
        <taxon>Hoeflea</taxon>
    </lineage>
</organism>
<dbReference type="AlphaFoldDB" id="A0A286IG09"/>
<dbReference type="InterPro" id="IPR002126">
    <property type="entry name" value="Cadherin-like_dom"/>
</dbReference>
<gene>
    <name evidence="2" type="ORF">SAMN05877838_3990</name>
</gene>
<feature type="non-terminal residue" evidence="2">
    <location>
        <position position="1"/>
    </location>
</feature>
<evidence type="ECO:0000259" key="1">
    <source>
        <dbReference type="PROSITE" id="PS50268"/>
    </source>
</evidence>
<evidence type="ECO:0000313" key="3">
    <source>
        <dbReference type="Proteomes" id="UP000219465"/>
    </source>
</evidence>
<dbReference type="EMBL" id="OCPC01000009">
    <property type="protein sequence ID" value="SOE19040.1"/>
    <property type="molecule type" value="Genomic_DNA"/>
</dbReference>
<feature type="domain" description="Cadherin" evidence="1">
    <location>
        <begin position="364"/>
        <end position="482"/>
    </location>
</feature>
<dbReference type="CDD" id="cd11304">
    <property type="entry name" value="Cadherin_repeat"/>
    <property type="match status" value="1"/>
</dbReference>
<dbReference type="GO" id="GO:0016020">
    <property type="term" value="C:membrane"/>
    <property type="evidence" value="ECO:0007669"/>
    <property type="project" value="InterPro"/>
</dbReference>
<name>A0A286IG09_9HYPH</name>
<dbReference type="InterPro" id="IPR015919">
    <property type="entry name" value="Cadherin-like_sf"/>
</dbReference>
<dbReference type="SUPFAM" id="SSF49313">
    <property type="entry name" value="Cadherin-like"/>
    <property type="match status" value="1"/>
</dbReference>
<dbReference type="Gene3D" id="2.60.40.2700">
    <property type="match status" value="4"/>
</dbReference>
<accession>A0A286IG09</accession>
<proteinExistence type="predicted"/>
<reference evidence="3" key="1">
    <citation type="submission" date="2017-08" db="EMBL/GenBank/DDBJ databases">
        <authorList>
            <person name="Varghese N."/>
            <person name="Submissions S."/>
        </authorList>
    </citation>
    <scope>NUCLEOTIDE SEQUENCE [LARGE SCALE GENOMIC DNA]</scope>
    <source>
        <strain evidence="3">KCTC 23107</strain>
    </source>
</reference>
<keyword evidence="3" id="KW-1185">Reference proteome</keyword>
<evidence type="ECO:0000313" key="2">
    <source>
        <dbReference type="EMBL" id="SOE19040.1"/>
    </source>
</evidence>
<dbReference type="PROSITE" id="PS50268">
    <property type="entry name" value="CADHERIN_2"/>
    <property type="match status" value="1"/>
</dbReference>
<dbReference type="Gene3D" id="2.60.40.60">
    <property type="entry name" value="Cadherins"/>
    <property type="match status" value="1"/>
</dbReference>
<dbReference type="GO" id="GO:0007156">
    <property type="term" value="P:homophilic cell adhesion via plasma membrane adhesion molecules"/>
    <property type="evidence" value="ECO:0007669"/>
    <property type="project" value="InterPro"/>
</dbReference>
<protein>
    <recommendedName>
        <fullName evidence="1">Cadherin domain-containing protein</fullName>
    </recommendedName>
</protein>